<proteinExistence type="predicted"/>
<sequence length="49" mass="5585">MFRINTGRSRFETHSSGVIELRAKSEASVLEVFGKCRAEESEGRERRGK</sequence>
<accession>A0A8J2JBR7</accession>
<reference evidence="1" key="1">
    <citation type="submission" date="2021-06" db="EMBL/GenBank/DDBJ databases">
        <authorList>
            <person name="Hodson N. C."/>
            <person name="Mongue J. A."/>
            <person name="Jaron S. K."/>
        </authorList>
    </citation>
    <scope>NUCLEOTIDE SEQUENCE</scope>
</reference>
<evidence type="ECO:0000313" key="2">
    <source>
        <dbReference type="Proteomes" id="UP000708208"/>
    </source>
</evidence>
<protein>
    <submittedName>
        <fullName evidence="1">Uncharacterized protein</fullName>
    </submittedName>
</protein>
<evidence type="ECO:0000313" key="1">
    <source>
        <dbReference type="EMBL" id="CAG7688858.1"/>
    </source>
</evidence>
<dbReference type="Proteomes" id="UP000708208">
    <property type="component" value="Unassembled WGS sequence"/>
</dbReference>
<dbReference type="AlphaFoldDB" id="A0A8J2JBR7"/>
<dbReference type="EMBL" id="CAJVCH010020272">
    <property type="protein sequence ID" value="CAG7688858.1"/>
    <property type="molecule type" value="Genomic_DNA"/>
</dbReference>
<keyword evidence="2" id="KW-1185">Reference proteome</keyword>
<organism evidence="1 2">
    <name type="scientific">Allacma fusca</name>
    <dbReference type="NCBI Taxonomy" id="39272"/>
    <lineage>
        <taxon>Eukaryota</taxon>
        <taxon>Metazoa</taxon>
        <taxon>Ecdysozoa</taxon>
        <taxon>Arthropoda</taxon>
        <taxon>Hexapoda</taxon>
        <taxon>Collembola</taxon>
        <taxon>Symphypleona</taxon>
        <taxon>Sminthuridae</taxon>
        <taxon>Allacma</taxon>
    </lineage>
</organism>
<feature type="non-terminal residue" evidence="1">
    <location>
        <position position="49"/>
    </location>
</feature>
<gene>
    <name evidence="1" type="ORF">AFUS01_LOCUS3372</name>
</gene>
<name>A0A8J2JBR7_9HEXA</name>
<comment type="caution">
    <text evidence="1">The sequence shown here is derived from an EMBL/GenBank/DDBJ whole genome shotgun (WGS) entry which is preliminary data.</text>
</comment>